<evidence type="ECO:0000259" key="4">
    <source>
        <dbReference type="SMART" id="SM00978"/>
    </source>
</evidence>
<dbReference type="Gene3D" id="3.10.450.240">
    <property type="match status" value="1"/>
</dbReference>
<keyword evidence="2" id="KW-0812">Transmembrane</keyword>
<keyword evidence="2" id="KW-1133">Transmembrane helix</keyword>
<comment type="caution">
    <text evidence="5">The sequence shown here is derived from an EMBL/GenBank/DDBJ whole genome shotgun (WGS) entry which is preliminary data.</text>
</comment>
<sequence>MIQYNRNRSKILLALILTFLLTLTSTGFAYARAGGGESFGDGGFDSGSSSSGDFGGSGWSTTSGNGSGINNDGVGCSTFVIIIIIIVIVILASRRKGGSGPGGPTVSDTPITPDHSSMQSEQVNDGLKALKKTDPQFDEQKFKTYSKKVFMSVQEGWTNRDQAVCRPFMSEEVYQSHQMQIENMKKNKTINVLENIVVGSTNIVRVDMGEEYHKIAVKIRASMKDYKVKEGAPEKIIEGTKEQTPPFTEYWVFIRRSTLKTKLKSGLFDRKCPNCGAPIEVSVSGICKYCDANVVNGDYDWVLSEIIQKSEWVD</sequence>
<dbReference type="AlphaFoldDB" id="A0A0G0Q6L1"/>
<dbReference type="PANTHER" id="PTHR41542:SF1">
    <property type="entry name" value="BLL5807 PROTEIN"/>
    <property type="match status" value="1"/>
</dbReference>
<evidence type="ECO:0000313" key="5">
    <source>
        <dbReference type="EMBL" id="KKR06055.1"/>
    </source>
</evidence>
<dbReference type="STRING" id="1619100.UT34_C0001G0095"/>
<evidence type="ECO:0000256" key="1">
    <source>
        <dbReference type="SAM" id="MobiDB-lite"/>
    </source>
</evidence>
<gene>
    <name evidence="5" type="ORF">UT34_C0001G0095</name>
</gene>
<evidence type="ECO:0000256" key="2">
    <source>
        <dbReference type="SAM" id="Phobius"/>
    </source>
</evidence>
<dbReference type="Proteomes" id="UP000034799">
    <property type="component" value="Unassembled WGS sequence"/>
</dbReference>
<feature type="compositionally biased region" description="Polar residues" evidence="1">
    <location>
        <begin position="106"/>
        <end position="123"/>
    </location>
</feature>
<dbReference type="InterPro" id="IPR007379">
    <property type="entry name" value="Tim44-like_dom"/>
</dbReference>
<reference evidence="5 6" key="1">
    <citation type="journal article" date="2015" name="Nature">
        <title>rRNA introns, odd ribosomes, and small enigmatic genomes across a large radiation of phyla.</title>
        <authorList>
            <person name="Brown C.T."/>
            <person name="Hug L.A."/>
            <person name="Thomas B.C."/>
            <person name="Sharon I."/>
            <person name="Castelle C.J."/>
            <person name="Singh A."/>
            <person name="Wilkins M.J."/>
            <person name="Williams K.H."/>
            <person name="Banfield J.F."/>
        </authorList>
    </citation>
    <scope>NUCLEOTIDE SEQUENCE [LARGE SCALE GENOMIC DNA]</scope>
</reference>
<evidence type="ECO:0000313" key="6">
    <source>
        <dbReference type="Proteomes" id="UP000034799"/>
    </source>
</evidence>
<dbReference type="SMART" id="SM00978">
    <property type="entry name" value="Tim44"/>
    <property type="match status" value="1"/>
</dbReference>
<name>A0A0G0Q6L1_9BACT</name>
<feature type="region of interest" description="Disordered" evidence="1">
    <location>
        <begin position="98"/>
        <end position="123"/>
    </location>
</feature>
<evidence type="ECO:0000256" key="3">
    <source>
        <dbReference type="SAM" id="SignalP"/>
    </source>
</evidence>
<proteinExistence type="predicted"/>
<protein>
    <recommendedName>
        <fullName evidence="4">Tim44-like domain-containing protein</fullName>
    </recommendedName>
</protein>
<feature type="chain" id="PRO_5002534021" description="Tim44-like domain-containing protein" evidence="3">
    <location>
        <begin position="30"/>
        <end position="314"/>
    </location>
</feature>
<dbReference type="PANTHER" id="PTHR41542">
    <property type="entry name" value="BLL5807 PROTEIN"/>
    <property type="match status" value="1"/>
</dbReference>
<dbReference type="SUPFAM" id="SSF54427">
    <property type="entry name" value="NTF2-like"/>
    <property type="match status" value="1"/>
</dbReference>
<keyword evidence="2" id="KW-0472">Membrane</keyword>
<dbReference type="Pfam" id="PF04280">
    <property type="entry name" value="Tim44"/>
    <property type="match status" value="1"/>
</dbReference>
<dbReference type="EMBL" id="LBWK01000001">
    <property type="protein sequence ID" value="KKR06055.1"/>
    <property type="molecule type" value="Genomic_DNA"/>
</dbReference>
<feature type="transmembrane region" description="Helical" evidence="2">
    <location>
        <begin position="72"/>
        <end position="92"/>
    </location>
</feature>
<organism evidence="5 6">
    <name type="scientific">candidate division WS6 bacterium GW2011_GWF2_39_15</name>
    <dbReference type="NCBI Taxonomy" id="1619100"/>
    <lineage>
        <taxon>Bacteria</taxon>
        <taxon>Candidatus Dojkabacteria</taxon>
    </lineage>
</organism>
<accession>A0A0G0Q6L1</accession>
<dbReference type="InterPro" id="IPR032710">
    <property type="entry name" value="NTF2-like_dom_sf"/>
</dbReference>
<feature type="signal peptide" evidence="3">
    <location>
        <begin position="1"/>
        <end position="29"/>
    </location>
</feature>
<feature type="domain" description="Tim44-like" evidence="4">
    <location>
        <begin position="123"/>
        <end position="308"/>
    </location>
</feature>
<keyword evidence="3" id="KW-0732">Signal</keyword>